<name>A0ABS3K9B6_9PROT</name>
<comment type="caution">
    <text evidence="8">The sequence shown here is derived from an EMBL/GenBank/DDBJ whole genome shotgun (WGS) entry which is preliminary data.</text>
</comment>
<feature type="transmembrane region" description="Helical" evidence="7">
    <location>
        <begin position="59"/>
        <end position="81"/>
    </location>
</feature>
<comment type="similarity">
    <text evidence="1 7">Belongs to the Lgt family.</text>
</comment>
<evidence type="ECO:0000256" key="1">
    <source>
        <dbReference type="ARBA" id="ARBA00007150"/>
    </source>
</evidence>
<feature type="transmembrane region" description="Helical" evidence="7">
    <location>
        <begin position="177"/>
        <end position="197"/>
    </location>
</feature>
<comment type="pathway">
    <text evidence="7">Protein modification; lipoprotein biosynthesis (diacylglyceryl transfer).</text>
</comment>
<evidence type="ECO:0000313" key="8">
    <source>
        <dbReference type="EMBL" id="MBO1074048.1"/>
    </source>
</evidence>
<protein>
    <recommendedName>
        <fullName evidence="7">Phosphatidylglycerol--prolipoprotein diacylglyceryl transferase</fullName>
        <ecNumber evidence="7">2.5.1.145</ecNumber>
    </recommendedName>
</protein>
<dbReference type="EC" id="2.5.1.145" evidence="7"/>
<comment type="subcellular location">
    <subcellularLocation>
        <location evidence="7">Cell membrane</location>
        <topology evidence="7">Multi-pass membrane protein</topology>
    </subcellularLocation>
</comment>
<feature type="transmembrane region" description="Helical" evidence="7">
    <location>
        <begin position="20"/>
        <end position="39"/>
    </location>
</feature>
<feature type="transmembrane region" description="Helical" evidence="7">
    <location>
        <begin position="204"/>
        <end position="222"/>
    </location>
</feature>
<evidence type="ECO:0000256" key="6">
    <source>
        <dbReference type="ARBA" id="ARBA00023136"/>
    </source>
</evidence>
<feature type="binding site" evidence="7">
    <location>
        <position position="142"/>
    </location>
    <ligand>
        <name>a 1,2-diacyl-sn-glycero-3-phospho-(1'-sn-glycerol)</name>
        <dbReference type="ChEBI" id="CHEBI:64716"/>
    </ligand>
</feature>
<evidence type="ECO:0000313" key="9">
    <source>
        <dbReference type="Proteomes" id="UP001518990"/>
    </source>
</evidence>
<keyword evidence="4 7" id="KW-0812">Transmembrane</keyword>
<keyword evidence="2 7" id="KW-1003">Cell membrane</keyword>
<dbReference type="EMBL" id="JACTNF010000004">
    <property type="protein sequence ID" value="MBO1074048.1"/>
    <property type="molecule type" value="Genomic_DNA"/>
</dbReference>
<keyword evidence="9" id="KW-1185">Reference proteome</keyword>
<reference evidence="8 9" key="1">
    <citation type="submission" date="2020-09" db="EMBL/GenBank/DDBJ databases">
        <title>Roseomonas.</title>
        <authorList>
            <person name="Zhu W."/>
        </authorList>
    </citation>
    <scope>NUCLEOTIDE SEQUENCE [LARGE SCALE GENOMIC DNA]</scope>
    <source>
        <strain evidence="8 9">1311</strain>
    </source>
</reference>
<proteinExistence type="inferred from homology"/>
<accession>A0ABS3K9B6</accession>
<dbReference type="RefSeq" id="WP_207445638.1">
    <property type="nucleotide sequence ID" value="NZ_CP061091.1"/>
</dbReference>
<dbReference type="PANTHER" id="PTHR30589">
    <property type="entry name" value="PROLIPOPROTEIN DIACYLGLYCERYL TRANSFERASE"/>
    <property type="match status" value="1"/>
</dbReference>
<dbReference type="PROSITE" id="PS01311">
    <property type="entry name" value="LGT"/>
    <property type="match status" value="1"/>
</dbReference>
<dbReference type="PANTHER" id="PTHR30589:SF0">
    <property type="entry name" value="PHOSPHATIDYLGLYCEROL--PROLIPOPROTEIN DIACYLGLYCERYL TRANSFERASE"/>
    <property type="match status" value="1"/>
</dbReference>
<feature type="transmembrane region" description="Helical" evidence="7">
    <location>
        <begin position="93"/>
        <end position="114"/>
    </location>
</feature>
<dbReference type="HAMAP" id="MF_01147">
    <property type="entry name" value="Lgt"/>
    <property type="match status" value="1"/>
</dbReference>
<evidence type="ECO:0000256" key="7">
    <source>
        <dbReference type="HAMAP-Rule" id="MF_01147"/>
    </source>
</evidence>
<keyword evidence="5 7" id="KW-1133">Transmembrane helix</keyword>
<organism evidence="8 9">
    <name type="scientific">Roseomonas marmotae</name>
    <dbReference type="NCBI Taxonomy" id="2768161"/>
    <lineage>
        <taxon>Bacteria</taxon>
        <taxon>Pseudomonadati</taxon>
        <taxon>Pseudomonadota</taxon>
        <taxon>Alphaproteobacteria</taxon>
        <taxon>Acetobacterales</taxon>
        <taxon>Roseomonadaceae</taxon>
        <taxon>Roseomonas</taxon>
    </lineage>
</organism>
<evidence type="ECO:0000256" key="4">
    <source>
        <dbReference type="ARBA" id="ARBA00022692"/>
    </source>
</evidence>
<feature type="transmembrane region" description="Helical" evidence="7">
    <location>
        <begin position="234"/>
        <end position="258"/>
    </location>
</feature>
<keyword evidence="6 7" id="KW-0472">Membrane</keyword>
<dbReference type="Proteomes" id="UP001518990">
    <property type="component" value="Unassembled WGS sequence"/>
</dbReference>
<evidence type="ECO:0000256" key="3">
    <source>
        <dbReference type="ARBA" id="ARBA00022679"/>
    </source>
</evidence>
<evidence type="ECO:0000256" key="5">
    <source>
        <dbReference type="ARBA" id="ARBA00022989"/>
    </source>
</evidence>
<dbReference type="GO" id="GO:0016740">
    <property type="term" value="F:transferase activity"/>
    <property type="evidence" value="ECO:0007669"/>
    <property type="project" value="UniProtKB-KW"/>
</dbReference>
<feature type="transmembrane region" description="Helical" evidence="7">
    <location>
        <begin position="126"/>
        <end position="147"/>
    </location>
</feature>
<comment type="function">
    <text evidence="7">Catalyzes the transfer of the diacylglyceryl group from phosphatidylglycerol to the sulfhydryl group of the N-terminal cysteine of a prolipoprotein, the first step in the formation of mature lipoproteins.</text>
</comment>
<gene>
    <name evidence="7" type="primary">lgt</name>
    <name evidence="8" type="ORF">IAI60_05455</name>
</gene>
<evidence type="ECO:0000256" key="2">
    <source>
        <dbReference type="ARBA" id="ARBA00022475"/>
    </source>
</evidence>
<dbReference type="InterPro" id="IPR001640">
    <property type="entry name" value="Lgt"/>
</dbReference>
<comment type="catalytic activity">
    <reaction evidence="7">
        <text>L-cysteinyl-[prolipoprotein] + a 1,2-diacyl-sn-glycero-3-phospho-(1'-sn-glycerol) = an S-1,2-diacyl-sn-glyceryl-L-cysteinyl-[prolipoprotein] + sn-glycerol 1-phosphate + H(+)</text>
        <dbReference type="Rhea" id="RHEA:56712"/>
        <dbReference type="Rhea" id="RHEA-COMP:14679"/>
        <dbReference type="Rhea" id="RHEA-COMP:14680"/>
        <dbReference type="ChEBI" id="CHEBI:15378"/>
        <dbReference type="ChEBI" id="CHEBI:29950"/>
        <dbReference type="ChEBI" id="CHEBI:57685"/>
        <dbReference type="ChEBI" id="CHEBI:64716"/>
        <dbReference type="ChEBI" id="CHEBI:140658"/>
        <dbReference type="EC" id="2.5.1.145"/>
    </reaction>
</comment>
<dbReference type="NCBIfam" id="TIGR00544">
    <property type="entry name" value="lgt"/>
    <property type="match status" value="1"/>
</dbReference>
<sequence length="269" mass="29332">MLFAIPFPAIDPVLVQIGPLAIRWYALAYIAGIIVGWQWMKRLVRLGPAVATREQVDDFVTWAVLGVILGGRLGYVLFYGFERYLSAPWEAFYVWQGGMSFHGGAAGVILALLLYCRAQKISILGFGDRLCAIVPVGLLFGRLANFINGELWGRVSDVPWAMVFPTGGPLPRHPSQLYQAAMEGLILLLIVQVLVHIPAIRARLGFVSGAFLAGYGVARMVGELFRQPDAQIGFLVGGLTMGQLLSLPMVLVGLWLMLRAQPVTAKVPA</sequence>
<keyword evidence="3 7" id="KW-0808">Transferase</keyword>
<dbReference type="Pfam" id="PF01790">
    <property type="entry name" value="LGT"/>
    <property type="match status" value="1"/>
</dbReference>